<feature type="domain" description="Polyvalent protein metallopeptidase" evidence="2">
    <location>
        <begin position="164"/>
        <end position="245"/>
    </location>
</feature>
<evidence type="ECO:0000313" key="4">
    <source>
        <dbReference type="Proteomes" id="UP000199514"/>
    </source>
</evidence>
<evidence type="ECO:0000313" key="3">
    <source>
        <dbReference type="EMBL" id="SFD01500.1"/>
    </source>
</evidence>
<dbReference type="GO" id="GO:0003697">
    <property type="term" value="F:single-stranded DNA binding"/>
    <property type="evidence" value="ECO:0007669"/>
    <property type="project" value="InterPro"/>
</dbReference>
<gene>
    <name evidence="3" type="ORF">SAMN05421780_1211</name>
</gene>
<name>A0A1I1P690_9BACT</name>
<reference evidence="3 4" key="1">
    <citation type="submission" date="2016-10" db="EMBL/GenBank/DDBJ databases">
        <authorList>
            <person name="de Groot N.N."/>
        </authorList>
    </citation>
    <scope>NUCLEOTIDE SEQUENCE [LARGE SCALE GENOMIC DNA]</scope>
    <source>
        <strain evidence="3 4">DSM 6793</strain>
    </source>
</reference>
<feature type="non-terminal residue" evidence="3">
    <location>
        <position position="245"/>
    </location>
</feature>
<feature type="domain" description="N-terminal" evidence="1">
    <location>
        <begin position="10"/>
        <end position="127"/>
    </location>
</feature>
<organism evidence="3 4">
    <name type="scientific">Flexibacter flexilis DSM 6793</name>
    <dbReference type="NCBI Taxonomy" id="927664"/>
    <lineage>
        <taxon>Bacteria</taxon>
        <taxon>Pseudomonadati</taxon>
        <taxon>Bacteroidota</taxon>
        <taxon>Cytophagia</taxon>
        <taxon>Cytophagales</taxon>
        <taxon>Flexibacteraceae</taxon>
        <taxon>Flexibacter</taxon>
    </lineage>
</organism>
<evidence type="ECO:0000259" key="2">
    <source>
        <dbReference type="Pfam" id="PF18818"/>
    </source>
</evidence>
<dbReference type="STRING" id="927664.SAMN05421780_1211"/>
<dbReference type="RefSeq" id="WP_091516925.1">
    <property type="nucleotide sequence ID" value="NZ_FOLE01000021.1"/>
</dbReference>
<keyword evidence="4" id="KW-1185">Reference proteome</keyword>
<proteinExistence type="predicted"/>
<accession>A0A1I1P690</accession>
<evidence type="ECO:0000259" key="1">
    <source>
        <dbReference type="Pfam" id="PF08401"/>
    </source>
</evidence>
<dbReference type="OrthoDB" id="9792687at2"/>
<dbReference type="Proteomes" id="UP000199514">
    <property type="component" value="Unassembled WGS sequence"/>
</dbReference>
<dbReference type="AlphaFoldDB" id="A0A1I1P690"/>
<dbReference type="Pfam" id="PF18818">
    <property type="entry name" value="MPTase-PolyVal"/>
    <property type="match status" value="1"/>
</dbReference>
<sequence length="245" mass="28306">MNSKNNPTSDVYQRVNELIIERLEQGVAPWQMPWRAELPKNYLSQKAYRGINCFLLNLFNFPKPYFLTFQQAKELGGKVKKNSKSLPVVYWNWLYIDPLTQKSIPNPTPAQKPLLERIPLLRYYNVFNISQIEGVDWKLPDSEPLTPHLPIQTAERLFEFMQPQLPPLRIGGSSAYYAPLLDYIQLPDKHRFIGSEEYYATLFHECIHATGHASRLNRKEVVEASSFGSYSYGVEELTAEMGASF</sequence>
<dbReference type="InterPro" id="IPR041459">
    <property type="entry name" value="MPTase-PolyVal"/>
</dbReference>
<dbReference type="EMBL" id="FOLE01000021">
    <property type="protein sequence ID" value="SFD01500.1"/>
    <property type="molecule type" value="Genomic_DNA"/>
</dbReference>
<dbReference type="InterPro" id="IPR013610">
    <property type="entry name" value="ArdC_N"/>
</dbReference>
<protein>
    <submittedName>
        <fullName evidence="3">Antirestriction protein ArdC</fullName>
    </submittedName>
</protein>
<dbReference type="Pfam" id="PF08401">
    <property type="entry name" value="ArdcN"/>
    <property type="match status" value="1"/>
</dbReference>